<keyword evidence="2" id="KW-1185">Reference proteome</keyword>
<accession>A0A4C1VG39</accession>
<dbReference type="AlphaFoldDB" id="A0A4C1VG39"/>
<evidence type="ECO:0000313" key="2">
    <source>
        <dbReference type="Proteomes" id="UP000299102"/>
    </source>
</evidence>
<name>A0A4C1VG39_EUMVA</name>
<protein>
    <submittedName>
        <fullName evidence="1">Uncharacterized protein</fullName>
    </submittedName>
</protein>
<comment type="caution">
    <text evidence="1">The sequence shown here is derived from an EMBL/GenBank/DDBJ whole genome shotgun (WGS) entry which is preliminary data.</text>
</comment>
<reference evidence="1 2" key="1">
    <citation type="journal article" date="2019" name="Commun. Biol.">
        <title>The bagworm genome reveals a unique fibroin gene that provides high tensile strength.</title>
        <authorList>
            <person name="Kono N."/>
            <person name="Nakamura H."/>
            <person name="Ohtoshi R."/>
            <person name="Tomita M."/>
            <person name="Numata K."/>
            <person name="Arakawa K."/>
        </authorList>
    </citation>
    <scope>NUCLEOTIDE SEQUENCE [LARGE SCALE GENOMIC DNA]</scope>
</reference>
<gene>
    <name evidence="1" type="ORF">EVAR_16316_1</name>
</gene>
<sequence>MTAYRLYRLLIDGIDGLRKYMNQGRRLCKNYGTVIINPIASRHDYRKRLLRSATSATSHYHIELCAYYSTDAIGHLSQQRVPSTRYEILEGHSCTMRRSPLLSPTCSESGGHIAALFKDSLA</sequence>
<proteinExistence type="predicted"/>
<evidence type="ECO:0000313" key="1">
    <source>
        <dbReference type="EMBL" id="GBP37411.1"/>
    </source>
</evidence>
<organism evidence="1 2">
    <name type="scientific">Eumeta variegata</name>
    <name type="common">Bagworm moth</name>
    <name type="synonym">Eumeta japonica</name>
    <dbReference type="NCBI Taxonomy" id="151549"/>
    <lineage>
        <taxon>Eukaryota</taxon>
        <taxon>Metazoa</taxon>
        <taxon>Ecdysozoa</taxon>
        <taxon>Arthropoda</taxon>
        <taxon>Hexapoda</taxon>
        <taxon>Insecta</taxon>
        <taxon>Pterygota</taxon>
        <taxon>Neoptera</taxon>
        <taxon>Endopterygota</taxon>
        <taxon>Lepidoptera</taxon>
        <taxon>Glossata</taxon>
        <taxon>Ditrysia</taxon>
        <taxon>Tineoidea</taxon>
        <taxon>Psychidae</taxon>
        <taxon>Oiketicinae</taxon>
        <taxon>Eumeta</taxon>
    </lineage>
</organism>
<dbReference type="Proteomes" id="UP000299102">
    <property type="component" value="Unassembled WGS sequence"/>
</dbReference>
<dbReference type="EMBL" id="BGZK01000333">
    <property type="protein sequence ID" value="GBP37411.1"/>
    <property type="molecule type" value="Genomic_DNA"/>
</dbReference>